<name>A0ABU4J120_9VIBR</name>
<keyword evidence="2" id="KW-1185">Reference proteome</keyword>
<sequence length="209" mass="24219">MAFSFSDHDRVLTIYNYDEDGVYLGKTEALIHANTGLPAYSTTTEIPDSFTLAGNQVFVYSESEDRWVPTYDYRETTYWLDYQTSVTITALGDNIPDGALFEQPDKPLDVLKKDKQAKETFWRDQELKVVLDRIDQYEKDQNYEPHYRTSPLSETEYLGLLGYRKLLCDYPDSDGFPFGERPVLSYPEPVAEPPKPTMMQRVLNKVKPR</sequence>
<dbReference type="RefSeq" id="WP_318585482.1">
    <property type="nucleotide sequence ID" value="NZ_JAWRCP010000002.1"/>
</dbReference>
<evidence type="ECO:0000313" key="1">
    <source>
        <dbReference type="EMBL" id="MDW6094203.1"/>
    </source>
</evidence>
<organism evidence="1 2">
    <name type="scientific">Vibrio rhizosphaerae</name>
    <dbReference type="NCBI Taxonomy" id="398736"/>
    <lineage>
        <taxon>Bacteria</taxon>
        <taxon>Pseudomonadati</taxon>
        <taxon>Pseudomonadota</taxon>
        <taxon>Gammaproteobacteria</taxon>
        <taxon>Vibrionales</taxon>
        <taxon>Vibrionaceae</taxon>
        <taxon>Vibrio</taxon>
    </lineage>
</organism>
<proteinExistence type="predicted"/>
<evidence type="ECO:0000313" key="2">
    <source>
        <dbReference type="Proteomes" id="UP001279860"/>
    </source>
</evidence>
<dbReference type="EMBL" id="JAWRCP010000002">
    <property type="protein sequence ID" value="MDW6094203.1"/>
    <property type="molecule type" value="Genomic_DNA"/>
</dbReference>
<accession>A0ABU4J120</accession>
<gene>
    <name evidence="1" type="ORF">SBX64_16820</name>
</gene>
<comment type="caution">
    <text evidence="1">The sequence shown here is derived from an EMBL/GenBank/DDBJ whole genome shotgun (WGS) entry which is preliminary data.</text>
</comment>
<protein>
    <submittedName>
        <fullName evidence="1">Uncharacterized protein</fullName>
    </submittedName>
</protein>
<reference evidence="1 2" key="1">
    <citation type="submission" date="2023-11" db="EMBL/GenBank/DDBJ databases">
        <title>Plant-associative lifestyle of Vibrio porteresiae and its evolutionary dynamics.</title>
        <authorList>
            <person name="Rameshkumar N."/>
            <person name="Kirti K."/>
        </authorList>
    </citation>
    <scope>NUCLEOTIDE SEQUENCE [LARGE SCALE GENOMIC DNA]</scope>
    <source>
        <strain evidence="1 2">MSSRF7</strain>
    </source>
</reference>
<dbReference type="Proteomes" id="UP001279860">
    <property type="component" value="Unassembled WGS sequence"/>
</dbReference>